<keyword evidence="3" id="KW-1003">Cell membrane</keyword>
<comment type="caution">
    <text evidence="7">The sequence shown here is derived from an EMBL/GenBank/DDBJ whole genome shotgun (WGS) entry which is preliminary data.</text>
</comment>
<dbReference type="Proteomes" id="UP000635316">
    <property type="component" value="Unassembled WGS sequence"/>
</dbReference>
<proteinExistence type="inferred from homology"/>
<keyword evidence="2" id="KW-0813">Transport</keyword>
<evidence type="ECO:0000313" key="8">
    <source>
        <dbReference type="Proteomes" id="UP000635316"/>
    </source>
</evidence>
<evidence type="ECO:0000256" key="3">
    <source>
        <dbReference type="ARBA" id="ARBA00022475"/>
    </source>
</evidence>
<gene>
    <name evidence="7" type="ORF">JHL22_11525</name>
</gene>
<evidence type="ECO:0000259" key="6">
    <source>
        <dbReference type="PROSITE" id="PS50893"/>
    </source>
</evidence>
<dbReference type="PANTHER" id="PTHR42734">
    <property type="entry name" value="METAL TRANSPORT SYSTEM ATP-BINDING PROTEIN TM_0124-RELATED"/>
    <property type="match status" value="1"/>
</dbReference>
<keyword evidence="8" id="KW-1185">Reference proteome</keyword>
<evidence type="ECO:0000313" key="7">
    <source>
        <dbReference type="EMBL" id="MBK1781849.1"/>
    </source>
</evidence>
<dbReference type="GO" id="GO:0005524">
    <property type="term" value="F:ATP binding"/>
    <property type="evidence" value="ECO:0007669"/>
    <property type="project" value="UniProtKB-KW"/>
</dbReference>
<keyword evidence="4" id="KW-0547">Nucleotide-binding</keyword>
<dbReference type="RefSeq" id="WP_200237529.1">
    <property type="nucleotide sequence ID" value="NZ_JAENGP010000013.1"/>
</dbReference>
<evidence type="ECO:0000256" key="1">
    <source>
        <dbReference type="ARBA" id="ARBA00005417"/>
    </source>
</evidence>
<evidence type="ECO:0000256" key="4">
    <source>
        <dbReference type="ARBA" id="ARBA00022741"/>
    </source>
</evidence>
<reference evidence="7 8" key="1">
    <citation type="submission" date="2020-12" db="EMBL/GenBank/DDBJ databases">
        <authorList>
            <person name="Lu T."/>
            <person name="Wang Q."/>
            <person name="Han X."/>
        </authorList>
    </citation>
    <scope>NUCLEOTIDE SEQUENCE [LARGE SCALE GENOMIC DNA]</scope>
    <source>
        <strain evidence="7 8">WQ 585</strain>
    </source>
</reference>
<name>A0ABS1ED16_9BURK</name>
<dbReference type="InterPro" id="IPR027417">
    <property type="entry name" value="P-loop_NTPase"/>
</dbReference>
<evidence type="ECO:0000256" key="5">
    <source>
        <dbReference type="ARBA" id="ARBA00022840"/>
    </source>
</evidence>
<dbReference type="InterPro" id="IPR003439">
    <property type="entry name" value="ABC_transporter-like_ATP-bd"/>
</dbReference>
<dbReference type="InterPro" id="IPR050153">
    <property type="entry name" value="Metal_Ion_Import_ABC"/>
</dbReference>
<feature type="domain" description="ABC transporter" evidence="6">
    <location>
        <begin position="5"/>
        <end position="233"/>
    </location>
</feature>
<accession>A0ABS1ED16</accession>
<keyword evidence="3" id="KW-0472">Membrane</keyword>
<dbReference type="SUPFAM" id="SSF52540">
    <property type="entry name" value="P-loop containing nucleoside triphosphate hydrolases"/>
    <property type="match status" value="1"/>
</dbReference>
<dbReference type="InterPro" id="IPR003593">
    <property type="entry name" value="AAA+_ATPase"/>
</dbReference>
<dbReference type="SMART" id="SM00382">
    <property type="entry name" value="AAA"/>
    <property type="match status" value="1"/>
</dbReference>
<dbReference type="Pfam" id="PF00005">
    <property type="entry name" value="ABC_tran"/>
    <property type="match status" value="1"/>
</dbReference>
<comment type="similarity">
    <text evidence="1">Belongs to the ABC transporter superfamily.</text>
</comment>
<dbReference type="CDD" id="cd03235">
    <property type="entry name" value="ABC_Metallic_Cations"/>
    <property type="match status" value="1"/>
</dbReference>
<dbReference type="PROSITE" id="PS00211">
    <property type="entry name" value="ABC_TRANSPORTER_1"/>
    <property type="match status" value="1"/>
</dbReference>
<evidence type="ECO:0000256" key="2">
    <source>
        <dbReference type="ARBA" id="ARBA00022448"/>
    </source>
</evidence>
<dbReference type="InterPro" id="IPR017871">
    <property type="entry name" value="ABC_transporter-like_CS"/>
</dbReference>
<sequence length="236" mass="26257">MNPVIRLNDVSLGWRDKPVLQHVSGQFNQGTLTAILGANGAGKSTLVKGIINFLKPTAGSIEIARAFRKELTLLPQLSDLDRSFPITTYELVAMGAWRRIGPWRQYGKAERIRISHALEKVGLQAVADQLIGNLSGGQLQRALFARLMVRDAQVLLLDEPFAAVDEDTCEDLMRIILNWHAEGRTIIAVLHDVDRVRQCFPETLLLARQVVAWGKTADILTEENLQQARRLSLGGF</sequence>
<protein>
    <submittedName>
        <fullName evidence="7">Metal ABC transporter ATP-binding protein</fullName>
    </submittedName>
</protein>
<organism evidence="7 8">
    <name type="scientific">Advenella mandrilli</name>
    <dbReference type="NCBI Taxonomy" id="2800330"/>
    <lineage>
        <taxon>Bacteria</taxon>
        <taxon>Pseudomonadati</taxon>
        <taxon>Pseudomonadota</taxon>
        <taxon>Betaproteobacteria</taxon>
        <taxon>Burkholderiales</taxon>
        <taxon>Alcaligenaceae</taxon>
    </lineage>
</organism>
<dbReference type="PROSITE" id="PS50893">
    <property type="entry name" value="ABC_TRANSPORTER_2"/>
    <property type="match status" value="1"/>
</dbReference>
<dbReference type="Gene3D" id="3.40.50.300">
    <property type="entry name" value="P-loop containing nucleotide triphosphate hydrolases"/>
    <property type="match status" value="1"/>
</dbReference>
<dbReference type="EMBL" id="JAENGP010000013">
    <property type="protein sequence ID" value="MBK1781849.1"/>
    <property type="molecule type" value="Genomic_DNA"/>
</dbReference>
<keyword evidence="5 7" id="KW-0067">ATP-binding</keyword>
<dbReference type="PANTHER" id="PTHR42734:SF5">
    <property type="entry name" value="IRON TRANSPORT SYSTEM ATP-BINDING PROTEIN HI_0361-RELATED"/>
    <property type="match status" value="1"/>
</dbReference>